<feature type="compositionally biased region" description="Basic and acidic residues" evidence="1">
    <location>
        <begin position="29"/>
        <end position="39"/>
    </location>
</feature>
<protein>
    <submittedName>
        <fullName evidence="2">Uncharacterized protein</fullName>
    </submittedName>
</protein>
<reference evidence="2 3" key="1">
    <citation type="submission" date="2014-11" db="EMBL/GenBank/DDBJ databases">
        <authorList>
            <person name="Zhu J."/>
            <person name="Qi W."/>
            <person name="Song R."/>
        </authorList>
    </citation>
    <scope>NUCLEOTIDE SEQUENCE [LARGE SCALE GENOMIC DNA]</scope>
</reference>
<feature type="compositionally biased region" description="Acidic residues" evidence="1">
    <location>
        <begin position="17"/>
        <end position="28"/>
    </location>
</feature>
<gene>
    <name evidence="2" type="ORF">Vbra_3969</name>
</gene>
<accession>A0A0G4EKU4</accession>
<dbReference type="VEuPathDB" id="CryptoDB:Vbra_3969"/>
<evidence type="ECO:0000313" key="3">
    <source>
        <dbReference type="Proteomes" id="UP000041254"/>
    </source>
</evidence>
<sequence length="93" mass="10689">MFASSQSEYAVLLMWSTEEDEDRTEEVEDRAKENEERTYAHPGPDPYAPGASSMPPPPPHVLWLVERVTLLSYRQVYESNPVLAWEMLCNGEM</sequence>
<dbReference type="Proteomes" id="UP000041254">
    <property type="component" value="Unassembled WGS sequence"/>
</dbReference>
<organism evidence="2 3">
    <name type="scientific">Vitrella brassicaformis (strain CCMP3155)</name>
    <dbReference type="NCBI Taxonomy" id="1169540"/>
    <lineage>
        <taxon>Eukaryota</taxon>
        <taxon>Sar</taxon>
        <taxon>Alveolata</taxon>
        <taxon>Colpodellida</taxon>
        <taxon>Vitrellaceae</taxon>
        <taxon>Vitrella</taxon>
    </lineage>
</organism>
<evidence type="ECO:0000313" key="2">
    <source>
        <dbReference type="EMBL" id="CEL97125.1"/>
    </source>
</evidence>
<name>A0A0G4EKU4_VITBC</name>
<dbReference type="EMBL" id="CDMY01000254">
    <property type="protein sequence ID" value="CEL97125.1"/>
    <property type="molecule type" value="Genomic_DNA"/>
</dbReference>
<dbReference type="InParanoid" id="A0A0G4EKU4"/>
<keyword evidence="3" id="KW-1185">Reference proteome</keyword>
<evidence type="ECO:0000256" key="1">
    <source>
        <dbReference type="SAM" id="MobiDB-lite"/>
    </source>
</evidence>
<dbReference type="AlphaFoldDB" id="A0A0G4EKU4"/>
<proteinExistence type="predicted"/>
<feature type="region of interest" description="Disordered" evidence="1">
    <location>
        <begin position="13"/>
        <end position="54"/>
    </location>
</feature>